<organism evidence="6 7">
    <name type="scientific">Mycobacteroides chelonae</name>
    <name type="common">Mycobacterium chelonae</name>
    <dbReference type="NCBI Taxonomy" id="1774"/>
    <lineage>
        <taxon>Bacteria</taxon>
        <taxon>Bacillati</taxon>
        <taxon>Actinomycetota</taxon>
        <taxon>Actinomycetes</taxon>
        <taxon>Mycobacteriales</taxon>
        <taxon>Mycobacteriaceae</taxon>
        <taxon>Mycobacteroides</taxon>
    </lineage>
</organism>
<dbReference type="CDD" id="cd02956">
    <property type="entry name" value="ybbN"/>
    <property type="match status" value="1"/>
</dbReference>
<dbReference type="PANTHER" id="PTHR45663">
    <property type="entry name" value="GEO12009P1"/>
    <property type="match status" value="1"/>
</dbReference>
<dbReference type="Proteomes" id="UP000180043">
    <property type="component" value="Unassembled WGS sequence"/>
</dbReference>
<comment type="caution">
    <text evidence="6">The sequence shown here is derived from an EMBL/GenBank/DDBJ whole genome shotgun (WGS) entry which is preliminary data.</text>
</comment>
<dbReference type="EMBL" id="MLIQ01000011">
    <property type="protein sequence ID" value="OHU60455.1"/>
    <property type="molecule type" value="Genomic_DNA"/>
</dbReference>
<evidence type="ECO:0000256" key="4">
    <source>
        <dbReference type="SAM" id="MobiDB-lite"/>
    </source>
</evidence>
<dbReference type="Gene3D" id="3.40.30.10">
    <property type="entry name" value="Glutaredoxin"/>
    <property type="match status" value="1"/>
</dbReference>
<evidence type="ECO:0000256" key="3">
    <source>
        <dbReference type="ARBA" id="ARBA00023284"/>
    </source>
</evidence>
<dbReference type="Pfam" id="PF14561">
    <property type="entry name" value="TPR_20"/>
    <property type="match status" value="1"/>
</dbReference>
<feature type="domain" description="Thioredoxin" evidence="5">
    <location>
        <begin position="19"/>
        <end position="147"/>
    </location>
</feature>
<protein>
    <submittedName>
        <fullName evidence="6">Co-chaperone YbbN</fullName>
    </submittedName>
</protein>
<dbReference type="InterPro" id="IPR011990">
    <property type="entry name" value="TPR-like_helical_dom_sf"/>
</dbReference>
<comment type="function">
    <text evidence="1">Participates in various redox reactions through the reversible oxidation of its active center dithiol to a disulfide and catalyzes dithiol-disulfide exchange reactions.</text>
</comment>
<dbReference type="PROSITE" id="PS51352">
    <property type="entry name" value="THIOREDOXIN_2"/>
    <property type="match status" value="1"/>
</dbReference>
<name>A0A1S1LWK1_MYCCH</name>
<dbReference type="AlphaFoldDB" id="A0A1S1LWK1"/>
<evidence type="ECO:0000259" key="5">
    <source>
        <dbReference type="PROSITE" id="PS51352"/>
    </source>
</evidence>
<evidence type="ECO:0000256" key="1">
    <source>
        <dbReference type="ARBA" id="ARBA00003318"/>
    </source>
</evidence>
<dbReference type="GO" id="GO:0006950">
    <property type="term" value="P:response to stress"/>
    <property type="evidence" value="ECO:0007669"/>
    <property type="project" value="UniProtKB-ARBA"/>
</dbReference>
<gene>
    <name evidence="6" type="ORF">BKG82_05485</name>
</gene>
<dbReference type="GO" id="GO:0005737">
    <property type="term" value="C:cytoplasm"/>
    <property type="evidence" value="ECO:0007669"/>
    <property type="project" value="TreeGrafter"/>
</dbReference>
<dbReference type="GO" id="GO:0015035">
    <property type="term" value="F:protein-disulfide reductase activity"/>
    <property type="evidence" value="ECO:0007669"/>
    <property type="project" value="TreeGrafter"/>
</dbReference>
<proteinExistence type="inferred from homology"/>
<dbReference type="SUPFAM" id="SSF52833">
    <property type="entry name" value="Thioredoxin-like"/>
    <property type="match status" value="1"/>
</dbReference>
<sequence length="312" mass="32488">MTRPRPAMAAAMSGAVDLSALKQRAQEPTGPREPSAGDAWTVEVTEANLEAEVLAQSNRVPVIVLLGSPRSEASAALAATLGDLVAQDRGKWALARVNVDTSPQIAQVFGVQAVPTVVAVAAGRPITSFAGPQPADQLRRWLDSILDAVAGKLPDATAPDGEDVGESEYPEESTDPALAAARDALDSGDFEAARAAYQGLLDDGATGVVAAEATASVRQIEFLIRATAHPQDAVEVADATPGDIDAGLAAADVEVLSQQPDSAFDRLVALVRVTSDDERAKVRARLLELFELFDPADPAVVAGRRKLANALF</sequence>
<accession>A0A1S1LWK1</accession>
<reference evidence="6 7" key="1">
    <citation type="submission" date="2016-10" db="EMBL/GenBank/DDBJ databases">
        <title>Evaluation of Human, Veterinary and Environmental Mycobacterium chelonae Isolates by Core Genome Phylogenomic Analysis, Targeted Gene Comparison, and Anti-microbial Susceptibility Patterns: A Tale of Mistaken Identities.</title>
        <authorList>
            <person name="Fogelson S.B."/>
            <person name="Camus A.C."/>
            <person name="Lorenz W."/>
            <person name="Vasireddy R."/>
            <person name="Vasireddy S."/>
            <person name="Smith T."/>
            <person name="Brown-Elliott B.A."/>
            <person name="Wallace R.J.Jr."/>
            <person name="Hasan N.A."/>
            <person name="Reischl U."/>
            <person name="Sanchez S."/>
        </authorList>
    </citation>
    <scope>NUCLEOTIDE SEQUENCE [LARGE SCALE GENOMIC DNA]</scope>
    <source>
        <strain evidence="6 7">15515</strain>
    </source>
</reference>
<evidence type="ECO:0000313" key="6">
    <source>
        <dbReference type="EMBL" id="OHU60455.1"/>
    </source>
</evidence>
<comment type="similarity">
    <text evidence="2">Belongs to the thioredoxin family.</text>
</comment>
<dbReference type="Pfam" id="PF00085">
    <property type="entry name" value="Thioredoxin"/>
    <property type="match status" value="1"/>
</dbReference>
<dbReference type="InterPro" id="IPR036249">
    <property type="entry name" value="Thioredoxin-like_sf"/>
</dbReference>
<feature type="region of interest" description="Disordered" evidence="4">
    <location>
        <begin position="153"/>
        <end position="173"/>
    </location>
</feature>
<keyword evidence="3" id="KW-0676">Redox-active center</keyword>
<dbReference type="RefSeq" id="WP_057968694.1">
    <property type="nucleotide sequence ID" value="NZ_MLII01000028.1"/>
</dbReference>
<feature type="compositionally biased region" description="Acidic residues" evidence="4">
    <location>
        <begin position="160"/>
        <end position="173"/>
    </location>
</feature>
<dbReference type="Gene3D" id="1.25.40.10">
    <property type="entry name" value="Tetratricopeptide repeat domain"/>
    <property type="match status" value="1"/>
</dbReference>
<dbReference type="InterPro" id="IPR013766">
    <property type="entry name" value="Thioredoxin_domain"/>
</dbReference>
<evidence type="ECO:0000256" key="2">
    <source>
        <dbReference type="ARBA" id="ARBA00008987"/>
    </source>
</evidence>
<dbReference type="PANTHER" id="PTHR45663:SF11">
    <property type="entry name" value="GEO12009P1"/>
    <property type="match status" value="1"/>
</dbReference>
<evidence type="ECO:0000313" key="7">
    <source>
        <dbReference type="Proteomes" id="UP000180043"/>
    </source>
</evidence>